<dbReference type="Proteomes" id="UP001060085">
    <property type="component" value="Linkage Group LG05"/>
</dbReference>
<protein>
    <submittedName>
        <fullName evidence="1">Uncharacterized protein</fullName>
    </submittedName>
</protein>
<evidence type="ECO:0000313" key="2">
    <source>
        <dbReference type="Proteomes" id="UP001060085"/>
    </source>
</evidence>
<keyword evidence="2" id="KW-1185">Reference proteome</keyword>
<name>A0ACC0ARK1_CATRO</name>
<proteinExistence type="predicted"/>
<gene>
    <name evidence="1" type="ORF">M9H77_22828</name>
</gene>
<sequence length="114" mass="12790">MHEGQLGKPGARWKRDCIREWGMVMILASGRILPILSRLENSLRVCDLIYKQSCSWHKDLLEQLFNLQDCESICQILLAPNLIGAGVAGFATAVLGLRLEEACVPPAYPRDAYY</sequence>
<organism evidence="1 2">
    <name type="scientific">Catharanthus roseus</name>
    <name type="common">Madagascar periwinkle</name>
    <name type="synonym">Vinca rosea</name>
    <dbReference type="NCBI Taxonomy" id="4058"/>
    <lineage>
        <taxon>Eukaryota</taxon>
        <taxon>Viridiplantae</taxon>
        <taxon>Streptophyta</taxon>
        <taxon>Embryophyta</taxon>
        <taxon>Tracheophyta</taxon>
        <taxon>Spermatophyta</taxon>
        <taxon>Magnoliopsida</taxon>
        <taxon>eudicotyledons</taxon>
        <taxon>Gunneridae</taxon>
        <taxon>Pentapetalae</taxon>
        <taxon>asterids</taxon>
        <taxon>lamiids</taxon>
        <taxon>Gentianales</taxon>
        <taxon>Apocynaceae</taxon>
        <taxon>Rauvolfioideae</taxon>
        <taxon>Vinceae</taxon>
        <taxon>Catharanthinae</taxon>
        <taxon>Catharanthus</taxon>
    </lineage>
</organism>
<dbReference type="EMBL" id="CM044705">
    <property type="protein sequence ID" value="KAI5663505.1"/>
    <property type="molecule type" value="Genomic_DNA"/>
</dbReference>
<accession>A0ACC0ARK1</accession>
<reference evidence="2" key="1">
    <citation type="journal article" date="2023" name="Nat. Plants">
        <title>Single-cell RNA sequencing provides a high-resolution roadmap for understanding the multicellular compartmentation of specialized metabolism.</title>
        <authorList>
            <person name="Sun S."/>
            <person name="Shen X."/>
            <person name="Li Y."/>
            <person name="Li Y."/>
            <person name="Wang S."/>
            <person name="Li R."/>
            <person name="Zhang H."/>
            <person name="Shen G."/>
            <person name="Guo B."/>
            <person name="Wei J."/>
            <person name="Xu J."/>
            <person name="St-Pierre B."/>
            <person name="Chen S."/>
            <person name="Sun C."/>
        </authorList>
    </citation>
    <scope>NUCLEOTIDE SEQUENCE [LARGE SCALE GENOMIC DNA]</scope>
</reference>
<evidence type="ECO:0000313" key="1">
    <source>
        <dbReference type="EMBL" id="KAI5663505.1"/>
    </source>
</evidence>
<comment type="caution">
    <text evidence="1">The sequence shown here is derived from an EMBL/GenBank/DDBJ whole genome shotgun (WGS) entry which is preliminary data.</text>
</comment>